<dbReference type="FunFam" id="3.90.930.12:FF:000001">
    <property type="entry name" value="50S ribosomal protein L6"/>
    <property type="match status" value="1"/>
</dbReference>
<dbReference type="HAMAP" id="MF_01365_B">
    <property type="entry name" value="Ribosomal_uL6_B"/>
    <property type="match status" value="1"/>
</dbReference>
<organism evidence="7">
    <name type="scientific">marine metagenome</name>
    <dbReference type="NCBI Taxonomy" id="408172"/>
    <lineage>
        <taxon>unclassified sequences</taxon>
        <taxon>metagenomes</taxon>
        <taxon>ecological metagenomes</taxon>
    </lineage>
</organism>
<dbReference type="EMBL" id="UINC01063629">
    <property type="protein sequence ID" value="SVB91459.1"/>
    <property type="molecule type" value="Genomic_DNA"/>
</dbReference>
<reference evidence="7" key="1">
    <citation type="submission" date="2018-05" db="EMBL/GenBank/DDBJ databases">
        <authorList>
            <person name="Lanie J.A."/>
            <person name="Ng W.-L."/>
            <person name="Kazmierczak K.M."/>
            <person name="Andrzejewski T.M."/>
            <person name="Davidsen T.M."/>
            <person name="Wayne K.J."/>
            <person name="Tettelin H."/>
            <person name="Glass J.I."/>
            <person name="Rusch D."/>
            <person name="Podicherti R."/>
            <person name="Tsui H.-C.T."/>
            <person name="Winkler M.E."/>
        </authorList>
    </citation>
    <scope>NUCLEOTIDE SEQUENCE</scope>
</reference>
<protein>
    <recommendedName>
        <fullName evidence="6">Large ribosomal subunit protein uL6 alpha-beta domain-containing protein</fullName>
    </recommendedName>
</protein>
<accession>A0A382HWA3</accession>
<evidence type="ECO:0000259" key="6">
    <source>
        <dbReference type="Pfam" id="PF00347"/>
    </source>
</evidence>
<dbReference type="SUPFAM" id="SSF56053">
    <property type="entry name" value="Ribosomal protein L6"/>
    <property type="match status" value="2"/>
</dbReference>
<name>A0A382HWA3_9ZZZZ</name>
<dbReference type="InterPro" id="IPR036789">
    <property type="entry name" value="Ribosomal_uL6-like_a/b-dom_sf"/>
</dbReference>
<dbReference type="NCBIfam" id="TIGR03654">
    <property type="entry name" value="L6_bact"/>
    <property type="match status" value="1"/>
</dbReference>
<proteinExistence type="inferred from homology"/>
<dbReference type="InterPro" id="IPR019906">
    <property type="entry name" value="Ribosomal_uL6_bac-type"/>
</dbReference>
<gene>
    <name evidence="7" type="ORF">METZ01_LOCUS244313</name>
</gene>
<dbReference type="GO" id="GO:0003735">
    <property type="term" value="F:structural constituent of ribosome"/>
    <property type="evidence" value="ECO:0007669"/>
    <property type="project" value="InterPro"/>
</dbReference>
<dbReference type="FunFam" id="3.90.930.12:FF:000002">
    <property type="entry name" value="50S ribosomal protein L6"/>
    <property type="match status" value="1"/>
</dbReference>
<keyword evidence="5" id="KW-0687">Ribonucleoprotein</keyword>
<evidence type="ECO:0000256" key="2">
    <source>
        <dbReference type="ARBA" id="ARBA00022730"/>
    </source>
</evidence>
<feature type="domain" description="Large ribosomal subunit protein uL6 alpha-beta" evidence="6">
    <location>
        <begin position="11"/>
        <end position="79"/>
    </location>
</feature>
<keyword evidence="3" id="KW-0694">RNA-binding</keyword>
<evidence type="ECO:0000256" key="3">
    <source>
        <dbReference type="ARBA" id="ARBA00022884"/>
    </source>
</evidence>
<evidence type="ECO:0000313" key="7">
    <source>
        <dbReference type="EMBL" id="SVB91459.1"/>
    </source>
</evidence>
<dbReference type="PRINTS" id="PR00059">
    <property type="entry name" value="RIBOSOMALL6"/>
</dbReference>
<dbReference type="Pfam" id="PF00347">
    <property type="entry name" value="Ribosomal_L6"/>
    <property type="match status" value="2"/>
</dbReference>
<sequence>MSRIGKLPINIPSGVEVSVQDNFVNVSGPKGKLEKHFSKLAQIAVEDNVVTVTPADDTRPARAMHGTARSIISNMVDGVVNSYSKDLLIEGVGFRAAVKGNLVDLELGYSHPIEYPIPEGVTVTVSDNVKIHVEGPDKQKVGQVTAEIKSYYPVEPYKGKGVRIVGEFVRRKEGKKSA</sequence>
<comment type="similarity">
    <text evidence="1">Belongs to the universal ribosomal protein uL6 family.</text>
</comment>
<dbReference type="GO" id="GO:0022625">
    <property type="term" value="C:cytosolic large ribosomal subunit"/>
    <property type="evidence" value="ECO:0007669"/>
    <property type="project" value="TreeGrafter"/>
</dbReference>
<keyword evidence="2" id="KW-0699">rRNA-binding</keyword>
<dbReference type="GO" id="GO:0019843">
    <property type="term" value="F:rRNA binding"/>
    <property type="evidence" value="ECO:0007669"/>
    <property type="project" value="UniProtKB-KW"/>
</dbReference>
<dbReference type="Gene3D" id="3.90.930.12">
    <property type="entry name" value="Ribosomal protein L6, alpha-beta domain"/>
    <property type="match status" value="2"/>
</dbReference>
<keyword evidence="4" id="KW-0689">Ribosomal protein</keyword>
<dbReference type="PANTHER" id="PTHR11655">
    <property type="entry name" value="60S/50S RIBOSOMAL PROTEIN L6/L9"/>
    <property type="match status" value="1"/>
</dbReference>
<dbReference type="AlphaFoldDB" id="A0A382HWA3"/>
<dbReference type="PANTHER" id="PTHR11655:SF14">
    <property type="entry name" value="LARGE RIBOSOMAL SUBUNIT PROTEIN UL6M"/>
    <property type="match status" value="1"/>
</dbReference>
<dbReference type="InterPro" id="IPR000702">
    <property type="entry name" value="Ribosomal_uL6-like"/>
</dbReference>
<evidence type="ECO:0000256" key="4">
    <source>
        <dbReference type="ARBA" id="ARBA00022980"/>
    </source>
</evidence>
<dbReference type="GO" id="GO:0002181">
    <property type="term" value="P:cytoplasmic translation"/>
    <property type="evidence" value="ECO:0007669"/>
    <property type="project" value="TreeGrafter"/>
</dbReference>
<dbReference type="PIRSF" id="PIRSF002162">
    <property type="entry name" value="Ribosomal_L6"/>
    <property type="match status" value="1"/>
</dbReference>
<dbReference type="InterPro" id="IPR020040">
    <property type="entry name" value="Ribosomal_uL6_a/b-dom"/>
</dbReference>
<evidence type="ECO:0000256" key="1">
    <source>
        <dbReference type="ARBA" id="ARBA00009356"/>
    </source>
</evidence>
<feature type="domain" description="Large ribosomal subunit protein uL6 alpha-beta" evidence="6">
    <location>
        <begin position="91"/>
        <end position="163"/>
    </location>
</feature>
<evidence type="ECO:0000256" key="5">
    <source>
        <dbReference type="ARBA" id="ARBA00023274"/>
    </source>
</evidence>